<dbReference type="InterPro" id="IPR029069">
    <property type="entry name" value="HotDog_dom_sf"/>
</dbReference>
<accession>A0A2U2CC71</accession>
<dbReference type="SUPFAM" id="SSF54637">
    <property type="entry name" value="Thioesterase/thiol ester dehydrase-isomerase"/>
    <property type="match status" value="1"/>
</dbReference>
<gene>
    <name evidence="1" type="ORF">C4N9_06905</name>
</gene>
<keyword evidence="2" id="KW-1185">Reference proteome</keyword>
<organism evidence="1 2">
    <name type="scientific">Pararhodobacter marinus</name>
    <dbReference type="NCBI Taxonomy" id="2184063"/>
    <lineage>
        <taxon>Bacteria</taxon>
        <taxon>Pseudomonadati</taxon>
        <taxon>Pseudomonadota</taxon>
        <taxon>Alphaproteobacteria</taxon>
        <taxon>Rhodobacterales</taxon>
        <taxon>Paracoccaceae</taxon>
        <taxon>Pararhodobacter</taxon>
    </lineage>
</organism>
<dbReference type="GeneID" id="94364611"/>
<dbReference type="RefSeq" id="WP_109532587.1">
    <property type="nucleotide sequence ID" value="NZ_QEYD01000004.1"/>
</dbReference>
<dbReference type="AlphaFoldDB" id="A0A2U2CC71"/>
<comment type="caution">
    <text evidence="1">The sequence shown here is derived from an EMBL/GenBank/DDBJ whole genome shotgun (WGS) entry which is preliminary data.</text>
</comment>
<evidence type="ECO:0000313" key="2">
    <source>
        <dbReference type="Proteomes" id="UP000244940"/>
    </source>
</evidence>
<dbReference type="Pfam" id="PF13279">
    <property type="entry name" value="4HBT_2"/>
    <property type="match status" value="1"/>
</dbReference>
<sequence length="139" mass="15861">MAYQHKIRVAWGDCDPANIVYTARIPWFALDAINGWWEEKFGGGWYQMEMDHGFGSPFVNMNLDFRAPITPRHRLICEVAPTRLGRTSIDWRVVGRQDGVTCFEGRFTCVFTDARSFTKAPPPDEVKALIEAHLEPSAE</sequence>
<protein>
    <submittedName>
        <fullName evidence="1">Acyl-CoA thioesterase</fullName>
    </submittedName>
</protein>
<name>A0A2U2CC71_9RHOB</name>
<reference evidence="1 2" key="1">
    <citation type="submission" date="2018-05" db="EMBL/GenBank/DDBJ databases">
        <title>Pararhodobacter marina sp. nov., isolated from deep-sea water of the Indian Ocean.</title>
        <authorList>
            <person name="Lai Q.Sr."/>
            <person name="Liu X."/>
            <person name="Shao Z."/>
        </authorList>
    </citation>
    <scope>NUCLEOTIDE SEQUENCE [LARGE SCALE GENOMIC DNA]</scope>
    <source>
        <strain evidence="1 2">CIC4N-9</strain>
    </source>
</reference>
<proteinExistence type="predicted"/>
<dbReference type="OrthoDB" id="7204167at2"/>
<dbReference type="Gene3D" id="3.10.129.10">
    <property type="entry name" value="Hotdog Thioesterase"/>
    <property type="match status" value="1"/>
</dbReference>
<dbReference type="CDD" id="cd00586">
    <property type="entry name" value="4HBT"/>
    <property type="match status" value="1"/>
</dbReference>
<dbReference type="EMBL" id="QEYD01000004">
    <property type="protein sequence ID" value="PWE29473.1"/>
    <property type="molecule type" value="Genomic_DNA"/>
</dbReference>
<evidence type="ECO:0000313" key="1">
    <source>
        <dbReference type="EMBL" id="PWE29473.1"/>
    </source>
</evidence>
<dbReference type="Proteomes" id="UP000244940">
    <property type="component" value="Unassembled WGS sequence"/>
</dbReference>